<dbReference type="GO" id="GO:0070971">
    <property type="term" value="C:endoplasmic reticulum exit site"/>
    <property type="evidence" value="ECO:0007669"/>
    <property type="project" value="TreeGrafter"/>
</dbReference>
<keyword evidence="3" id="KW-1185">Reference proteome</keyword>
<dbReference type="SUPFAM" id="SSF53300">
    <property type="entry name" value="vWA-like"/>
    <property type="match status" value="1"/>
</dbReference>
<dbReference type="Proteomes" id="UP000314986">
    <property type="component" value="Unassembled WGS sequence"/>
</dbReference>
<dbReference type="PANTHER" id="PTHR13803">
    <property type="entry name" value="SEC24-RELATED PROTEIN"/>
    <property type="match status" value="1"/>
</dbReference>
<dbReference type="InterPro" id="IPR050550">
    <property type="entry name" value="SEC23_SEC24_subfamily"/>
</dbReference>
<proteinExistence type="predicted"/>
<dbReference type="Gene3D" id="3.40.50.410">
    <property type="entry name" value="von Willebrand factor, type A domain"/>
    <property type="match status" value="1"/>
</dbReference>
<evidence type="ECO:0000256" key="1">
    <source>
        <dbReference type="SAM" id="MobiDB-lite"/>
    </source>
</evidence>
<evidence type="ECO:0000313" key="2">
    <source>
        <dbReference type="Ensembl" id="ENSCMIP00000045046.1"/>
    </source>
</evidence>
<dbReference type="AlphaFoldDB" id="A0A4W3K191"/>
<dbReference type="GeneTree" id="ENSGT00940000177217"/>
<reference evidence="2" key="5">
    <citation type="submission" date="2025-09" db="UniProtKB">
        <authorList>
            <consortium name="Ensembl"/>
        </authorList>
    </citation>
    <scope>IDENTIFICATION</scope>
</reference>
<dbReference type="Ensembl" id="ENSCMIT00000045691.1">
    <property type="protein sequence ID" value="ENSCMIP00000045046.1"/>
    <property type="gene ID" value="ENSCMIG00000018611.1"/>
</dbReference>
<reference evidence="3" key="3">
    <citation type="journal article" date="2014" name="Nature">
        <title>Elephant shark genome provides unique insights into gnathostome evolution.</title>
        <authorList>
            <consortium name="International Elephant Shark Genome Sequencing Consortium"/>
            <person name="Venkatesh B."/>
            <person name="Lee A.P."/>
            <person name="Ravi V."/>
            <person name="Maurya A.K."/>
            <person name="Lian M.M."/>
            <person name="Swann J.B."/>
            <person name="Ohta Y."/>
            <person name="Flajnik M.F."/>
            <person name="Sutoh Y."/>
            <person name="Kasahara M."/>
            <person name="Hoon S."/>
            <person name="Gangu V."/>
            <person name="Roy S.W."/>
            <person name="Irimia M."/>
            <person name="Korzh V."/>
            <person name="Kondrychyn I."/>
            <person name="Lim Z.W."/>
            <person name="Tay B.H."/>
            <person name="Tohari S."/>
            <person name="Kong K.W."/>
            <person name="Ho S."/>
            <person name="Lorente-Galdos B."/>
            <person name="Quilez J."/>
            <person name="Marques-Bonet T."/>
            <person name="Raney B.J."/>
            <person name="Ingham P.W."/>
            <person name="Tay A."/>
            <person name="Hillier L.W."/>
            <person name="Minx P."/>
            <person name="Boehm T."/>
            <person name="Wilson R.K."/>
            <person name="Brenner S."/>
            <person name="Warren W.C."/>
        </authorList>
    </citation>
    <scope>NUCLEOTIDE SEQUENCE [LARGE SCALE GENOMIC DNA]</scope>
</reference>
<feature type="compositionally biased region" description="Basic and acidic residues" evidence="1">
    <location>
        <begin position="433"/>
        <end position="456"/>
    </location>
</feature>
<organism evidence="2 3">
    <name type="scientific">Callorhinchus milii</name>
    <name type="common">Ghost shark</name>
    <dbReference type="NCBI Taxonomy" id="7868"/>
    <lineage>
        <taxon>Eukaryota</taxon>
        <taxon>Metazoa</taxon>
        <taxon>Chordata</taxon>
        <taxon>Craniata</taxon>
        <taxon>Vertebrata</taxon>
        <taxon>Chondrichthyes</taxon>
        <taxon>Holocephali</taxon>
        <taxon>Chimaeriformes</taxon>
        <taxon>Callorhinchidae</taxon>
        <taxon>Callorhinchus</taxon>
    </lineage>
</organism>
<dbReference type="GO" id="GO:0008270">
    <property type="term" value="F:zinc ion binding"/>
    <property type="evidence" value="ECO:0007669"/>
    <property type="project" value="TreeGrafter"/>
</dbReference>
<name>A0A4W3K191_CALMI</name>
<sequence>TWRCEYCGVSNPLDYRVEAGGARDDQTFLHLPDPASAQQQNDSLVVFCVDISGSMSVTLQVPPSSTNTQHECKFPGRVREQPLGEFPYSTHTRTCTRTLTHTLTHAHGSVYQHALRRLEVPDNCQVIIIIIIINVQSGPPQRKLTFVRRIARGEEVGSAVGNCVTTKDAALNFQRLSSVVIICTDGKANTALGNLEDIKEDEIYQSSKLFYQQLAEYAGQRGVIVSVLTIEGTDCRLQELGQMADKTGGKVNIVNPISLYNEFQLILEDDIIATNTTAIFVVNESLYFKHEGEPVSRLVRYVGNVTKDTEITFEFGIKEGSEQKIHQMPSLPFQLQLAFRLPDGRHGYRIVSLDRPTTSSSAIVKSNLNLAVLQIHSAQLSARLVMEGRLQEAQREALAQKELIEDVLGKRKDAEQEAIYESWVESMSPIHGELKAQSQRDTHTHTQRETQTERERHRQRSFSDDIANVVFKLKNAKKKMFKKPKFLVPI</sequence>
<reference evidence="3" key="1">
    <citation type="journal article" date="2006" name="Science">
        <title>Ancient noncoding elements conserved in the human genome.</title>
        <authorList>
            <person name="Venkatesh B."/>
            <person name="Kirkness E.F."/>
            <person name="Loh Y.H."/>
            <person name="Halpern A.L."/>
            <person name="Lee A.P."/>
            <person name="Johnson J."/>
            <person name="Dandona N."/>
            <person name="Viswanathan L.D."/>
            <person name="Tay A."/>
            <person name="Venter J.C."/>
            <person name="Strausberg R.L."/>
            <person name="Brenner S."/>
        </authorList>
    </citation>
    <scope>NUCLEOTIDE SEQUENCE [LARGE SCALE GENOMIC DNA]</scope>
</reference>
<dbReference type="GO" id="GO:0030127">
    <property type="term" value="C:COPII vesicle coat"/>
    <property type="evidence" value="ECO:0007669"/>
    <property type="project" value="TreeGrafter"/>
</dbReference>
<protein>
    <submittedName>
        <fullName evidence="2">Circularly permutated Ras protein 1-like</fullName>
    </submittedName>
</protein>
<dbReference type="OMA" id="NTQHECK"/>
<reference evidence="3" key="2">
    <citation type="journal article" date="2007" name="PLoS Biol.">
        <title>Survey sequencing and comparative analysis of the elephant shark (Callorhinchus milii) genome.</title>
        <authorList>
            <person name="Venkatesh B."/>
            <person name="Kirkness E.F."/>
            <person name="Loh Y.H."/>
            <person name="Halpern A.L."/>
            <person name="Lee A.P."/>
            <person name="Johnson J."/>
            <person name="Dandona N."/>
            <person name="Viswanathan L.D."/>
            <person name="Tay A."/>
            <person name="Venter J.C."/>
            <person name="Strausberg R.L."/>
            <person name="Brenner S."/>
        </authorList>
    </citation>
    <scope>NUCLEOTIDE SEQUENCE [LARGE SCALE GENOMIC DNA]</scope>
</reference>
<reference evidence="2" key="4">
    <citation type="submission" date="2025-08" db="UniProtKB">
        <authorList>
            <consortium name="Ensembl"/>
        </authorList>
    </citation>
    <scope>IDENTIFICATION</scope>
</reference>
<dbReference type="InParanoid" id="A0A4W3K191"/>
<accession>A0A4W3K191</accession>
<evidence type="ECO:0000313" key="3">
    <source>
        <dbReference type="Proteomes" id="UP000314986"/>
    </source>
</evidence>
<dbReference type="GO" id="GO:0000149">
    <property type="term" value="F:SNARE binding"/>
    <property type="evidence" value="ECO:0007669"/>
    <property type="project" value="TreeGrafter"/>
</dbReference>
<dbReference type="STRING" id="7868.ENSCMIP00000045046"/>
<dbReference type="GO" id="GO:0090110">
    <property type="term" value="P:COPII-coated vesicle cargo loading"/>
    <property type="evidence" value="ECO:0007669"/>
    <property type="project" value="TreeGrafter"/>
</dbReference>
<feature type="region of interest" description="Disordered" evidence="1">
    <location>
        <begin position="433"/>
        <end position="460"/>
    </location>
</feature>
<dbReference type="PANTHER" id="PTHR13803:SF43">
    <property type="entry name" value="CIRCULARLY PERMUTATED RAS PROTEIN 1-LIKE"/>
    <property type="match status" value="1"/>
</dbReference>
<dbReference type="InterPro" id="IPR036465">
    <property type="entry name" value="vWFA_dom_sf"/>
</dbReference>